<dbReference type="InterPro" id="IPR036390">
    <property type="entry name" value="WH_DNA-bd_sf"/>
</dbReference>
<dbReference type="SUPFAM" id="SSF46785">
    <property type="entry name" value="Winged helix' DNA-binding domain"/>
    <property type="match status" value="1"/>
</dbReference>
<dbReference type="CDD" id="cd08417">
    <property type="entry name" value="PBP2_Nitroaromatics_like"/>
    <property type="match status" value="1"/>
</dbReference>
<evidence type="ECO:0000313" key="6">
    <source>
        <dbReference type="EMBL" id="MBO1902706.1"/>
    </source>
</evidence>
<feature type="domain" description="HTH lysR-type" evidence="5">
    <location>
        <begin position="7"/>
        <end position="64"/>
    </location>
</feature>
<gene>
    <name evidence="6" type="ORF">J4H92_12190</name>
</gene>
<comment type="caution">
    <text evidence="6">The sequence shown here is derived from an EMBL/GenBank/DDBJ whole genome shotgun (WGS) entry which is preliminary data.</text>
</comment>
<evidence type="ECO:0000256" key="1">
    <source>
        <dbReference type="ARBA" id="ARBA00009437"/>
    </source>
</evidence>
<dbReference type="InterPro" id="IPR050389">
    <property type="entry name" value="LysR-type_TF"/>
</dbReference>
<sequence length="310" mass="33847">MEDLRGIDINLLMVLDAVLAERNLTKAGESIGLTQPAVSGAVAKLRKVTGDPLLVRSGRTFELTDHARELQPIVSEALTEVARTFNLRPMFDPRTSDRQFRISASDYALSVMTAPLLAVLEQEAPEISVEFDALNSIDPVDLLRKDVVVTAANRAVPGKHQALFSDTFVCLVRAGHPRLRDGALTLEDLGEMPYIDVAFAEDVVAVANDALHDAGVAPRVTMSVTGFLPIPFLLEGTDMYGFVPARVAEQYAGPLDLVIARTPLSHRTLVEVVYWHPSKTDDPALRWLIGILRQTAERIEFSSEAEPAGV</sequence>
<dbReference type="PRINTS" id="PR00039">
    <property type="entry name" value="HTHLYSR"/>
</dbReference>
<keyword evidence="4" id="KW-0804">Transcription</keyword>
<evidence type="ECO:0000313" key="7">
    <source>
        <dbReference type="Proteomes" id="UP000664382"/>
    </source>
</evidence>
<evidence type="ECO:0000256" key="3">
    <source>
        <dbReference type="ARBA" id="ARBA00023125"/>
    </source>
</evidence>
<dbReference type="Pfam" id="PF00126">
    <property type="entry name" value="HTH_1"/>
    <property type="match status" value="1"/>
</dbReference>
<dbReference type="PROSITE" id="PS50931">
    <property type="entry name" value="HTH_LYSR"/>
    <property type="match status" value="1"/>
</dbReference>
<keyword evidence="7" id="KW-1185">Reference proteome</keyword>
<name>A0A939MQE8_9MICO</name>
<dbReference type="Gene3D" id="3.40.190.10">
    <property type="entry name" value="Periplasmic binding protein-like II"/>
    <property type="match status" value="2"/>
</dbReference>
<comment type="similarity">
    <text evidence="1">Belongs to the LysR transcriptional regulatory family.</text>
</comment>
<keyword evidence="2" id="KW-0805">Transcription regulation</keyword>
<accession>A0A939MQE8</accession>
<dbReference type="Proteomes" id="UP000664382">
    <property type="component" value="Unassembled WGS sequence"/>
</dbReference>
<dbReference type="Gene3D" id="1.10.10.10">
    <property type="entry name" value="Winged helix-like DNA-binding domain superfamily/Winged helix DNA-binding domain"/>
    <property type="match status" value="1"/>
</dbReference>
<dbReference type="InterPro" id="IPR036388">
    <property type="entry name" value="WH-like_DNA-bd_sf"/>
</dbReference>
<evidence type="ECO:0000256" key="4">
    <source>
        <dbReference type="ARBA" id="ARBA00023163"/>
    </source>
</evidence>
<proteinExistence type="inferred from homology"/>
<dbReference type="GO" id="GO:0003677">
    <property type="term" value="F:DNA binding"/>
    <property type="evidence" value="ECO:0007669"/>
    <property type="project" value="UniProtKB-KW"/>
</dbReference>
<dbReference type="SUPFAM" id="SSF53850">
    <property type="entry name" value="Periplasmic binding protein-like II"/>
    <property type="match status" value="1"/>
</dbReference>
<dbReference type="PANTHER" id="PTHR30118:SF15">
    <property type="entry name" value="TRANSCRIPTIONAL REGULATORY PROTEIN"/>
    <property type="match status" value="1"/>
</dbReference>
<dbReference type="GO" id="GO:0003700">
    <property type="term" value="F:DNA-binding transcription factor activity"/>
    <property type="evidence" value="ECO:0007669"/>
    <property type="project" value="InterPro"/>
</dbReference>
<dbReference type="InterPro" id="IPR037402">
    <property type="entry name" value="YidZ_PBP2"/>
</dbReference>
<dbReference type="AlphaFoldDB" id="A0A939MQE8"/>
<dbReference type="EMBL" id="JAGDYM010000014">
    <property type="protein sequence ID" value="MBO1902706.1"/>
    <property type="molecule type" value="Genomic_DNA"/>
</dbReference>
<evidence type="ECO:0000256" key="2">
    <source>
        <dbReference type="ARBA" id="ARBA00023015"/>
    </source>
</evidence>
<dbReference type="Pfam" id="PF03466">
    <property type="entry name" value="LysR_substrate"/>
    <property type="match status" value="1"/>
</dbReference>
<protein>
    <submittedName>
        <fullName evidence="6">LysR family transcriptional regulator</fullName>
    </submittedName>
</protein>
<reference evidence="6" key="1">
    <citation type="submission" date="2021-03" db="EMBL/GenBank/DDBJ databases">
        <title>Leucobacter chromiisoli sp. nov., isolated from chromium-containing soil of chemical plant.</title>
        <authorList>
            <person name="Xu Z."/>
        </authorList>
    </citation>
    <scope>NUCLEOTIDE SEQUENCE</scope>
    <source>
        <strain evidence="6">S27</strain>
    </source>
</reference>
<keyword evidence="3" id="KW-0238">DNA-binding</keyword>
<dbReference type="InterPro" id="IPR005119">
    <property type="entry name" value="LysR_subst-bd"/>
</dbReference>
<dbReference type="InterPro" id="IPR000847">
    <property type="entry name" value="LysR_HTH_N"/>
</dbReference>
<dbReference type="RefSeq" id="WP_208098473.1">
    <property type="nucleotide sequence ID" value="NZ_JAGDYM010000014.1"/>
</dbReference>
<dbReference type="PANTHER" id="PTHR30118">
    <property type="entry name" value="HTH-TYPE TRANSCRIPTIONAL REGULATOR LEUO-RELATED"/>
    <property type="match status" value="1"/>
</dbReference>
<organism evidence="6 7">
    <name type="scientific">Leucobacter weissii</name>
    <dbReference type="NCBI Taxonomy" id="1983706"/>
    <lineage>
        <taxon>Bacteria</taxon>
        <taxon>Bacillati</taxon>
        <taxon>Actinomycetota</taxon>
        <taxon>Actinomycetes</taxon>
        <taxon>Micrococcales</taxon>
        <taxon>Microbacteriaceae</taxon>
        <taxon>Leucobacter</taxon>
    </lineage>
</organism>
<evidence type="ECO:0000259" key="5">
    <source>
        <dbReference type="PROSITE" id="PS50931"/>
    </source>
</evidence>